<evidence type="ECO:0000259" key="3">
    <source>
        <dbReference type="Pfam" id="PF26616"/>
    </source>
</evidence>
<keyword evidence="2" id="KW-1133">Transmembrane helix</keyword>
<name>A0AA40AKD8_9PEZI</name>
<comment type="caution">
    <text evidence="4">The sequence shown here is derived from an EMBL/GenBank/DDBJ whole genome shotgun (WGS) entry which is preliminary data.</text>
</comment>
<dbReference type="Pfam" id="PF26616">
    <property type="entry name" value="CorA-like"/>
    <property type="match status" value="1"/>
</dbReference>
<organism evidence="4 5">
    <name type="scientific">Lasiosphaeria miniovina</name>
    <dbReference type="NCBI Taxonomy" id="1954250"/>
    <lineage>
        <taxon>Eukaryota</taxon>
        <taxon>Fungi</taxon>
        <taxon>Dikarya</taxon>
        <taxon>Ascomycota</taxon>
        <taxon>Pezizomycotina</taxon>
        <taxon>Sordariomycetes</taxon>
        <taxon>Sordariomycetidae</taxon>
        <taxon>Sordariales</taxon>
        <taxon>Lasiosphaeriaceae</taxon>
        <taxon>Lasiosphaeria</taxon>
    </lineage>
</organism>
<gene>
    <name evidence="4" type="ORF">B0T26DRAFT_802525</name>
</gene>
<evidence type="ECO:0000256" key="2">
    <source>
        <dbReference type="SAM" id="Phobius"/>
    </source>
</evidence>
<evidence type="ECO:0000256" key="1">
    <source>
        <dbReference type="SAM" id="MobiDB-lite"/>
    </source>
</evidence>
<dbReference type="RefSeq" id="XP_060296168.1">
    <property type="nucleotide sequence ID" value="XM_060447053.1"/>
</dbReference>
<dbReference type="Proteomes" id="UP001172101">
    <property type="component" value="Unassembled WGS sequence"/>
</dbReference>
<feature type="region of interest" description="Disordered" evidence="1">
    <location>
        <begin position="255"/>
        <end position="275"/>
    </location>
</feature>
<keyword evidence="2" id="KW-0472">Membrane</keyword>
<accession>A0AA40AKD8</accession>
<dbReference type="GeneID" id="85330323"/>
<feature type="transmembrane region" description="Helical" evidence="2">
    <location>
        <begin position="288"/>
        <end position="308"/>
    </location>
</feature>
<protein>
    <recommendedName>
        <fullName evidence="3">CorA-like transporter domain-containing protein</fullName>
    </recommendedName>
</protein>
<keyword evidence="2" id="KW-0812">Transmembrane</keyword>
<keyword evidence="5" id="KW-1185">Reference proteome</keyword>
<dbReference type="AlphaFoldDB" id="A0AA40AKD8"/>
<dbReference type="EMBL" id="JAUIRO010000004">
    <property type="protein sequence ID" value="KAK0717375.1"/>
    <property type="molecule type" value="Genomic_DNA"/>
</dbReference>
<feature type="domain" description="CorA-like transporter" evidence="3">
    <location>
        <begin position="42"/>
        <end position="146"/>
    </location>
</feature>
<dbReference type="InterPro" id="IPR058257">
    <property type="entry name" value="CorA-like_dom"/>
</dbReference>
<evidence type="ECO:0000313" key="5">
    <source>
        <dbReference type="Proteomes" id="UP001172101"/>
    </source>
</evidence>
<sequence>MQICILAGGQQSSKVGHFVSVFAVKRADEEDISDIRFSSFREHLGLSGRGYQLSYNLKSVANTAKENYPQTRVEQLTGQTHNHAKSIDDETDLLEPRPQDRDFSTIEASFRASLAVHLVLAQYASEYWGGYLRWLEVMIEKMSGSALTMTKYNPDMFKLTAVQITEDKINKAVLTLNANARVLEALDSFYRLLLDHPEFQANPRYKGYIDHFSMQLRGYVYDTSMFSERAQTLGKIVGDRKNLTFFSTDIVKYQSGGGSGGSSEPNDRSSSDNGNDSTSFSGLALARWFEVTVPLTVLTFGVAIWWYYFWEPRNARLRAWWRGEDRPKDPEKMI</sequence>
<evidence type="ECO:0000313" key="4">
    <source>
        <dbReference type="EMBL" id="KAK0717375.1"/>
    </source>
</evidence>
<reference evidence="4" key="1">
    <citation type="submission" date="2023-06" db="EMBL/GenBank/DDBJ databases">
        <title>Genome-scale phylogeny and comparative genomics of the fungal order Sordariales.</title>
        <authorList>
            <consortium name="Lawrence Berkeley National Laboratory"/>
            <person name="Hensen N."/>
            <person name="Bonometti L."/>
            <person name="Westerberg I."/>
            <person name="Brannstrom I.O."/>
            <person name="Guillou S."/>
            <person name="Cros-Aarteil S."/>
            <person name="Calhoun S."/>
            <person name="Haridas S."/>
            <person name="Kuo A."/>
            <person name="Mondo S."/>
            <person name="Pangilinan J."/>
            <person name="Riley R."/>
            <person name="LaButti K."/>
            <person name="Andreopoulos B."/>
            <person name="Lipzen A."/>
            <person name="Chen C."/>
            <person name="Yanf M."/>
            <person name="Daum C."/>
            <person name="Ng V."/>
            <person name="Clum A."/>
            <person name="Steindorff A."/>
            <person name="Ohm R."/>
            <person name="Martin F."/>
            <person name="Silar P."/>
            <person name="Natvig D."/>
            <person name="Lalanne C."/>
            <person name="Gautier V."/>
            <person name="Ament-velasquez S.L."/>
            <person name="Kruys A."/>
            <person name="Hutchinson M.I."/>
            <person name="Powell A.J."/>
            <person name="Barry K."/>
            <person name="Miller A.N."/>
            <person name="Grigoriev I.V."/>
            <person name="Debuchy R."/>
            <person name="Gladieux P."/>
            <person name="Thoren M.H."/>
            <person name="Johannesson H."/>
        </authorList>
    </citation>
    <scope>NUCLEOTIDE SEQUENCE</scope>
    <source>
        <strain evidence="4">SMH2392-1A</strain>
    </source>
</reference>
<proteinExistence type="predicted"/>